<proteinExistence type="predicted"/>
<evidence type="ECO:0000313" key="4">
    <source>
        <dbReference type="Proteomes" id="UP001526201"/>
    </source>
</evidence>
<dbReference type="RefSeq" id="WP_264067282.1">
    <property type="nucleotide sequence ID" value="NZ_JACKTY010000024.1"/>
</dbReference>
<comment type="caution">
    <text evidence="3">The sequence shown here is derived from an EMBL/GenBank/DDBJ whole genome shotgun (WGS) entry which is preliminary data.</text>
</comment>
<protein>
    <submittedName>
        <fullName evidence="3">DUF4334 domain-containing protein</fullName>
    </submittedName>
</protein>
<keyword evidence="4" id="KW-1185">Reference proteome</keyword>
<dbReference type="Proteomes" id="UP001526201">
    <property type="component" value="Unassembled WGS sequence"/>
</dbReference>
<evidence type="ECO:0000259" key="1">
    <source>
        <dbReference type="Pfam" id="PF14231"/>
    </source>
</evidence>
<name>A0ABT3CAC6_9MYCO</name>
<evidence type="ECO:0000313" key="3">
    <source>
        <dbReference type="EMBL" id="MCV7226423.1"/>
    </source>
</evidence>
<dbReference type="Pfam" id="PF14231">
    <property type="entry name" value="GXWXG"/>
    <property type="match status" value="1"/>
</dbReference>
<dbReference type="Pfam" id="PF14232">
    <property type="entry name" value="DUF4334"/>
    <property type="match status" value="1"/>
</dbReference>
<evidence type="ECO:0000259" key="2">
    <source>
        <dbReference type="Pfam" id="PF14232"/>
    </source>
</evidence>
<gene>
    <name evidence="3" type="ORF">H7J73_10315</name>
</gene>
<dbReference type="InterPro" id="IPR025951">
    <property type="entry name" value="GXWXG_dom"/>
</dbReference>
<sequence length="184" mass="20441">MTADALTIATPTTTAEALTVFDAADPVEPEFMIGTWHGAEIPTGHPLDGFLEASGWWGKQFVDAETVHPLLFPTSDTTALWALNPILAFGGIGVASKIPLVKDWSFERPIAALRPLLATRRPKARLRTTRYRGKDTATMVYDQLPINDVFRRIDDQTVIGAMDLRGSRKPYFFVLKRDDSVRVL</sequence>
<organism evidence="3 4">
    <name type="scientific">Mycolicibacterium komossense</name>
    <dbReference type="NCBI Taxonomy" id="1779"/>
    <lineage>
        <taxon>Bacteria</taxon>
        <taxon>Bacillati</taxon>
        <taxon>Actinomycetota</taxon>
        <taxon>Actinomycetes</taxon>
        <taxon>Mycobacteriales</taxon>
        <taxon>Mycobacteriaceae</taxon>
        <taxon>Mycolicibacterium</taxon>
    </lineage>
</organism>
<feature type="domain" description="DUF4334" evidence="2">
    <location>
        <begin position="122"/>
        <end position="177"/>
    </location>
</feature>
<feature type="domain" description="GXWXG" evidence="1">
    <location>
        <begin position="20"/>
        <end position="76"/>
    </location>
</feature>
<dbReference type="EMBL" id="JACKTY010000024">
    <property type="protein sequence ID" value="MCV7226423.1"/>
    <property type="molecule type" value="Genomic_DNA"/>
</dbReference>
<dbReference type="Gene3D" id="2.40.128.580">
    <property type="entry name" value="GXWXG domain"/>
    <property type="match status" value="1"/>
</dbReference>
<dbReference type="InterPro" id="IPR025568">
    <property type="entry name" value="DUF4334"/>
</dbReference>
<reference evidence="3 4" key="1">
    <citation type="journal article" date="2022" name="BMC Genomics">
        <title>Comparative genome analysis of mycobacteria focusing on tRNA and non-coding RNA.</title>
        <authorList>
            <person name="Behra P.R.K."/>
            <person name="Pettersson B.M.F."/>
            <person name="Ramesh M."/>
            <person name="Das S."/>
            <person name="Dasgupta S."/>
            <person name="Kirsebom L.A."/>
        </authorList>
    </citation>
    <scope>NUCLEOTIDE SEQUENCE [LARGE SCALE GENOMIC DNA]</scope>
    <source>
        <strain evidence="3 4">DSM 44078</strain>
    </source>
</reference>
<accession>A0ABT3CAC6</accession>